<feature type="coiled-coil region" evidence="1">
    <location>
        <begin position="322"/>
        <end position="356"/>
    </location>
</feature>
<dbReference type="AlphaFoldDB" id="A0A699HBV9"/>
<evidence type="ECO:0000256" key="1">
    <source>
        <dbReference type="SAM" id="Coils"/>
    </source>
</evidence>
<feature type="non-terminal residue" evidence="3">
    <location>
        <position position="1"/>
    </location>
</feature>
<reference evidence="3" key="1">
    <citation type="journal article" date="2019" name="Sci. Rep.">
        <title>Draft genome of Tanacetum cinerariifolium, the natural source of mosquito coil.</title>
        <authorList>
            <person name="Yamashiro T."/>
            <person name="Shiraishi A."/>
            <person name="Satake H."/>
            <person name="Nakayama K."/>
        </authorList>
    </citation>
    <scope>NUCLEOTIDE SEQUENCE</scope>
</reference>
<dbReference type="EMBL" id="BKCJ010138273">
    <property type="protein sequence ID" value="GEX90894.1"/>
    <property type="molecule type" value="Genomic_DNA"/>
</dbReference>
<feature type="compositionally biased region" description="Pro residues" evidence="2">
    <location>
        <begin position="302"/>
        <end position="314"/>
    </location>
</feature>
<keyword evidence="1" id="KW-0175">Coiled coil</keyword>
<feature type="compositionally biased region" description="Acidic residues" evidence="2">
    <location>
        <begin position="608"/>
        <end position="629"/>
    </location>
</feature>
<gene>
    <name evidence="3" type="ORF">Tci_362869</name>
</gene>
<organism evidence="3">
    <name type="scientific">Tanacetum cinerariifolium</name>
    <name type="common">Dalmatian daisy</name>
    <name type="synonym">Chrysanthemum cinerariifolium</name>
    <dbReference type="NCBI Taxonomy" id="118510"/>
    <lineage>
        <taxon>Eukaryota</taxon>
        <taxon>Viridiplantae</taxon>
        <taxon>Streptophyta</taxon>
        <taxon>Embryophyta</taxon>
        <taxon>Tracheophyta</taxon>
        <taxon>Spermatophyta</taxon>
        <taxon>Magnoliopsida</taxon>
        <taxon>eudicotyledons</taxon>
        <taxon>Gunneridae</taxon>
        <taxon>Pentapetalae</taxon>
        <taxon>asterids</taxon>
        <taxon>campanulids</taxon>
        <taxon>Asterales</taxon>
        <taxon>Asteraceae</taxon>
        <taxon>Asteroideae</taxon>
        <taxon>Anthemideae</taxon>
        <taxon>Anthemidinae</taxon>
        <taxon>Tanacetum</taxon>
    </lineage>
</organism>
<accession>A0A699HBV9</accession>
<proteinExistence type="predicted"/>
<name>A0A699HBV9_TANCI</name>
<protein>
    <submittedName>
        <fullName evidence="3">Uncharacterized mitochondrial protein AtMg00810-like</fullName>
    </submittedName>
</protein>
<comment type="caution">
    <text evidence="3">The sequence shown here is derived from an EMBL/GenBank/DDBJ whole genome shotgun (WGS) entry which is preliminary data.</text>
</comment>
<evidence type="ECO:0000313" key="3">
    <source>
        <dbReference type="EMBL" id="GEX90894.1"/>
    </source>
</evidence>
<feature type="region of interest" description="Disordered" evidence="2">
    <location>
        <begin position="289"/>
        <end position="319"/>
    </location>
</feature>
<evidence type="ECO:0000256" key="2">
    <source>
        <dbReference type="SAM" id="MobiDB-lite"/>
    </source>
</evidence>
<feature type="region of interest" description="Disordered" evidence="2">
    <location>
        <begin position="595"/>
        <end position="629"/>
    </location>
</feature>
<dbReference type="PANTHER" id="PTHR11439">
    <property type="entry name" value="GAG-POL-RELATED RETROTRANSPOSON"/>
    <property type="match status" value="1"/>
</dbReference>
<sequence length="844" mass="94798">SAFLYGTIKEEVYVCQPLGFEDPDYLTRFTKWSSLCMCSFQVTPKASHLHILKRIFRYLKGKPHLGLWYPKDPPFDLVAYSDSNYDGASLDRKSTTGGCKFLRCRLISWQCKKQTVMATSSSEAEYVATARVNTPRCDEDRLELMKLTVFLLPSDEKVRIKVNDVIRLQALVDKKKVVITEATLRDAIRLDDAEGIECLPNEEIFAELARMGYEKPSTKLTFYKAFFLKPVEVSDLHHTAMVGKGFSRVKTPLFEGMIVEQQVDEGADEVHDKSVPVAGISAEGVVSAADDEVPTVVEEPSIPSPTPPTPPPQPSQDQLPKVENLEQDKIAQALEITKLKLRVKKLERRNKASKLKRLKKGRMIADMDADIDVILEDANKEVAVKKSVDVGESVDVQGRQAESQAQIYQIDLEHANKVLSMQDDEGEPAELQEVVEIPERHVSPTPYEAMLTRWRSRVALRSSSPTTSIPEIFTTPILPAPSAIVAPLSKFPLTPVVEMLRLQGLSSNTPSGVPYTDDEIMVIFCRGKQKGHILGVGRVFPGQGTVIPPLPPYTHTFDVVKLKKSKKRLTRQENMFMKLFRSDDKFSQMLTHLESQPEYDGGSRIGGCEDDEPGDDEDGGEDEEDEEDANNVARVSIHFELSPVNYLGRLITQDSYPQRHVAQESTDFLVGIVVNVVVKVMNIALFSSIPIDISLTLSYIFFADDAIFGGLNDQTSCGERVVCFVECGIILGSRHLIFKYKVVKLCLIKDMGSMPWHEGSWIIRRRYSKSKVDPWISNIPAKEMIGLSFLQTMESKSLGRFARTNRACIYETFVSVDTNDIFLNDEFPILDVWKKIISKDNGRI</sequence>
<dbReference type="PANTHER" id="PTHR11439:SF495">
    <property type="entry name" value="REVERSE TRANSCRIPTASE, RNA-DEPENDENT DNA POLYMERASE-RELATED"/>
    <property type="match status" value="1"/>
</dbReference>
<dbReference type="CDD" id="cd09272">
    <property type="entry name" value="RNase_HI_RT_Ty1"/>
    <property type="match status" value="1"/>
</dbReference>